<sequence>MAVGEADPPRASAPPRPLRHTAERAYERLRERLRALACCLALTALAFGTRPGAILADTKIDMAVDPVGFLGRAVRLWDPEQFGQLQNQAVGYLFPMGPFFALGDVAGMPAWITQRFWLALLMCLAFTGAWRLAGRLGVGGPGTRPFAGMAYALAPNALATLGQISSEYLPVAMLPWIVLPLVTAASGEGGRVRAAARSGLAIACCGGINATATVAVLIVPVVYVLTRGTFRLRLLAWWSAAAGAAVAWWLVPLLLTGKYGFSWLTYTEKADTTTGPTGLVNVLRGAERWVNYLVVDGQVWWPVGHGLSLGPLPILCTGAVAALGLAGLLGRLLPERTFLLVTLLAGMAVLSMGHLSDVPGPFAGQLRDLLDGPLAPLRNLHKFDAVVRLPLALGLAHLLTGAKAPAWKWKSLVSLPVAAAVGLGGIGLTAASHGLTGPGEFTDVPRYWRDAASWLNARAGRQGVLAVPGAPFGEYLWGRPMDDIVQPLLDARWGVRQLVPAGSPGYTRALDAIDRQVRSGQGSPGLSAFLGRMGVRYVLVRTDLRRETLRGAWPARVHQALDDSPGLRRVAAFGPPTGGQANGDAVSAVDQPYPALEVYEVAAAADVAGLASATEPVRVYGGPESLLAMADDGALPDGPVLFDDDAPDLRGAPVVTDSPRVLRRNFGELHQTSETLTAAHRGEAADVLDDGWDRYATHVAYGGGVRDVTASTSAGGDDAIPQAREPGAVPFAAFDGNRFTAWKTGGWTGPVGQWLRVDFDRPRDVRGVAAAFVQDPALGPAVARVAVETERGTVEQDVRRTADAQPLRAPDGPTRWLRLRIARLAAKPVVPAFARAAVAEVSVGGIKPSRTYVLPAPAQVTGPATVVLSRTSGAVPECMKGSLRWVCSPSLGSTDEEGTGFDRTFTSAVGGKALVTGTAVLTDPALVERYTAVRGQASVAASSTLSRHPVAQARSAFDGDPATSWIAGDSDDQPRYSVRWKGQKRVATVTVDRPPGASGPVRIRVKGDDGETREGLSDAFGRLSFAPMTTDRLTLTFLKEAQPQPIQVTELHIPGVRPLPDVRNSPLHLPCGLGPNLRIGTTPLLTRATGTQGDLLTGRPLKFTACKQAPVTPAQNHLTATPLDPYRLNTITLTPKPTTPTTPTGPDASTTPAGSGASGVPVTPGMSATPAAPGGPSASVTRGASGAPSASSGVSAARGGLGAVSGQVKVLDWGAGSRRVEVSAAAASFLVVNENFNDGWRASVGGAALRPVRLDGWKQGWLVPAGTRGVVELTYGPDRAQRFAVVGGLSLLLMLVFVGVWPGGRGRDRRLAPVAGTGWPAWAAVGLAAALGGWIAGAPGLAVATVVAAGCGFARGRGSAVARAAASPWPVAVAMLAGTGCLAAGAWLDVIADPSSPSGLLGDVVPQLLGVAVVGRVAAELWRPRPSGGGPGGPIALSWTAPGQGPADGPDPGGGSAPAPDVPPGSSSGSPLRWTPPPAAEGPSRRFPEGPGPPPRTRPR</sequence>
<comment type="caution">
    <text evidence="5">The sequence shown here is derived from an EMBL/GenBank/DDBJ whole genome shotgun (WGS) entry which is preliminary data.</text>
</comment>
<dbReference type="EMBL" id="VSRQ01000001">
    <property type="protein sequence ID" value="TYK53346.1"/>
    <property type="molecule type" value="Genomic_DNA"/>
</dbReference>
<dbReference type="InterPro" id="IPR021798">
    <property type="entry name" value="AftD_N"/>
</dbReference>
<feature type="transmembrane region" description="Helical" evidence="2">
    <location>
        <begin position="199"/>
        <end position="223"/>
    </location>
</feature>
<evidence type="ECO:0000256" key="1">
    <source>
        <dbReference type="SAM" id="MobiDB-lite"/>
    </source>
</evidence>
<feature type="compositionally biased region" description="Low complexity" evidence="1">
    <location>
        <begin position="1163"/>
        <end position="1198"/>
    </location>
</feature>
<accession>A0A5D3FZI5</accession>
<feature type="compositionally biased region" description="Pro residues" evidence="1">
    <location>
        <begin position="1490"/>
        <end position="1500"/>
    </location>
</feature>
<feature type="transmembrane region" description="Helical" evidence="2">
    <location>
        <begin position="1366"/>
        <end position="1388"/>
    </location>
</feature>
<feature type="compositionally biased region" description="Low complexity" evidence="1">
    <location>
        <begin position="1130"/>
        <end position="1152"/>
    </location>
</feature>
<keyword evidence="2" id="KW-1133">Transmembrane helix</keyword>
<dbReference type="Pfam" id="PF24607">
    <property type="entry name" value="CBM_AftD"/>
    <property type="match status" value="1"/>
</dbReference>
<dbReference type="Gene3D" id="2.60.120.260">
    <property type="entry name" value="Galactose-binding domain-like"/>
    <property type="match status" value="1"/>
</dbReference>
<name>A0A5D3FZI5_9ACTN</name>
<dbReference type="GO" id="GO:0016740">
    <property type="term" value="F:transferase activity"/>
    <property type="evidence" value="ECO:0007669"/>
    <property type="project" value="InterPro"/>
</dbReference>
<evidence type="ECO:0000313" key="5">
    <source>
        <dbReference type="EMBL" id="TYK53346.1"/>
    </source>
</evidence>
<proteinExistence type="predicted"/>
<feature type="compositionally biased region" description="Low complexity" evidence="1">
    <location>
        <begin position="1441"/>
        <end position="1450"/>
    </location>
</feature>
<feature type="transmembrane region" description="Helical" evidence="2">
    <location>
        <begin position="337"/>
        <end position="356"/>
    </location>
</feature>
<feature type="domain" description="Alpha-(1-&gt;3)-arabinofuranosyltransferase N-terminal GT-C" evidence="3">
    <location>
        <begin position="42"/>
        <end position="682"/>
    </location>
</feature>
<feature type="transmembrane region" description="Helical" evidence="2">
    <location>
        <begin position="116"/>
        <end position="133"/>
    </location>
</feature>
<evidence type="ECO:0000313" key="6">
    <source>
        <dbReference type="Proteomes" id="UP000323505"/>
    </source>
</evidence>
<keyword evidence="6" id="KW-1185">Reference proteome</keyword>
<feature type="transmembrane region" description="Helical" evidence="2">
    <location>
        <begin position="235"/>
        <end position="255"/>
    </location>
</feature>
<dbReference type="InterPro" id="IPR008979">
    <property type="entry name" value="Galactose-bd-like_sf"/>
</dbReference>
<keyword evidence="2" id="KW-0812">Transmembrane</keyword>
<dbReference type="InterPro" id="IPR056997">
    <property type="entry name" value="CBM_AftD"/>
</dbReference>
<feature type="transmembrane region" description="Helical" evidence="2">
    <location>
        <begin position="310"/>
        <end position="330"/>
    </location>
</feature>
<dbReference type="Pfam" id="PF11847">
    <property type="entry name" value="GT-C_AftD"/>
    <property type="match status" value="1"/>
</dbReference>
<organism evidence="5 6">
    <name type="scientific">Actinomadura decatromicini</name>
    <dbReference type="NCBI Taxonomy" id="2604572"/>
    <lineage>
        <taxon>Bacteria</taxon>
        <taxon>Bacillati</taxon>
        <taxon>Actinomycetota</taxon>
        <taxon>Actinomycetes</taxon>
        <taxon>Streptosporangiales</taxon>
        <taxon>Thermomonosporaceae</taxon>
        <taxon>Actinomadura</taxon>
    </lineage>
</organism>
<dbReference type="SUPFAM" id="SSF49785">
    <property type="entry name" value="Galactose-binding domain-like"/>
    <property type="match status" value="1"/>
</dbReference>
<feature type="transmembrane region" description="Helical" evidence="2">
    <location>
        <begin position="1283"/>
        <end position="1301"/>
    </location>
</feature>
<keyword evidence="2" id="KW-0472">Membrane</keyword>
<evidence type="ECO:0000259" key="4">
    <source>
        <dbReference type="Pfam" id="PF24607"/>
    </source>
</evidence>
<protein>
    <submittedName>
        <fullName evidence="5">DUF3367 domain-containing protein</fullName>
    </submittedName>
</protein>
<evidence type="ECO:0000256" key="2">
    <source>
        <dbReference type="SAM" id="Phobius"/>
    </source>
</evidence>
<dbReference type="Proteomes" id="UP000323505">
    <property type="component" value="Unassembled WGS sequence"/>
</dbReference>
<feature type="region of interest" description="Disordered" evidence="1">
    <location>
        <begin position="1422"/>
        <end position="1500"/>
    </location>
</feature>
<feature type="domain" description="Arabinofuranosyltransferase D third carbohydrate binding module" evidence="4">
    <location>
        <begin position="941"/>
        <end position="1040"/>
    </location>
</feature>
<feature type="transmembrane region" description="Helical" evidence="2">
    <location>
        <begin position="1321"/>
        <end position="1354"/>
    </location>
</feature>
<reference evidence="5 6" key="1">
    <citation type="submission" date="2019-08" db="EMBL/GenBank/DDBJ databases">
        <title>Actinomadura sp. nov. CYP1-5 isolated from mountain soil.</title>
        <authorList>
            <person name="Songsumanus A."/>
            <person name="Kuncharoen N."/>
            <person name="Kudo T."/>
            <person name="Yuki M."/>
            <person name="Igarashi Y."/>
            <person name="Tanasupawat S."/>
        </authorList>
    </citation>
    <scope>NUCLEOTIDE SEQUENCE [LARGE SCALE GENOMIC DNA]</scope>
    <source>
        <strain evidence="5 6">CYP1-5</strain>
    </source>
</reference>
<evidence type="ECO:0000259" key="3">
    <source>
        <dbReference type="Pfam" id="PF11847"/>
    </source>
</evidence>
<feature type="region of interest" description="Disordered" evidence="1">
    <location>
        <begin position="1129"/>
        <end position="1199"/>
    </location>
</feature>
<gene>
    <name evidence="5" type="ORF">FXF68_06460</name>
</gene>